<proteinExistence type="inferred from homology"/>
<dbReference type="GO" id="GO:0016020">
    <property type="term" value="C:membrane"/>
    <property type="evidence" value="ECO:0007669"/>
    <property type="project" value="TreeGrafter"/>
</dbReference>
<dbReference type="PANTHER" id="PTHR11782:SF96">
    <property type="entry name" value="APYRASE 6-RELATED"/>
    <property type="match status" value="1"/>
</dbReference>
<dbReference type="InterPro" id="IPR000407">
    <property type="entry name" value="GDA1_CD39_NTPase"/>
</dbReference>
<keyword evidence="6" id="KW-0812">Transmembrane</keyword>
<evidence type="ECO:0000256" key="5">
    <source>
        <dbReference type="RuleBase" id="RU003833"/>
    </source>
</evidence>
<evidence type="ECO:0000313" key="7">
    <source>
        <dbReference type="EMBL" id="KAG9458706.1"/>
    </source>
</evidence>
<evidence type="ECO:0000256" key="6">
    <source>
        <dbReference type="SAM" id="Phobius"/>
    </source>
</evidence>
<dbReference type="Gene3D" id="3.30.420.150">
    <property type="entry name" value="Exopolyphosphatase. Domain 2"/>
    <property type="match status" value="1"/>
</dbReference>
<organism evidence="7 8">
    <name type="scientific">Aristolochia fimbriata</name>
    <name type="common">White veined hardy Dutchman's pipe vine</name>
    <dbReference type="NCBI Taxonomy" id="158543"/>
    <lineage>
        <taxon>Eukaryota</taxon>
        <taxon>Viridiplantae</taxon>
        <taxon>Streptophyta</taxon>
        <taxon>Embryophyta</taxon>
        <taxon>Tracheophyta</taxon>
        <taxon>Spermatophyta</taxon>
        <taxon>Magnoliopsida</taxon>
        <taxon>Magnoliidae</taxon>
        <taxon>Piperales</taxon>
        <taxon>Aristolochiaceae</taxon>
        <taxon>Aristolochia</taxon>
    </lineage>
</organism>
<reference evidence="7 8" key="1">
    <citation type="submission" date="2021-07" db="EMBL/GenBank/DDBJ databases">
        <title>The Aristolochia fimbriata genome: insights into angiosperm evolution, floral development and chemical biosynthesis.</title>
        <authorList>
            <person name="Jiao Y."/>
        </authorList>
    </citation>
    <scope>NUCLEOTIDE SEQUENCE [LARGE SCALE GENOMIC DNA]</scope>
    <source>
        <strain evidence="7">IBCAS-2021</strain>
        <tissue evidence="7">Leaf</tissue>
    </source>
</reference>
<evidence type="ECO:0000256" key="1">
    <source>
        <dbReference type="ARBA" id="ARBA00009283"/>
    </source>
</evidence>
<accession>A0AAV7FD17</accession>
<keyword evidence="4" id="KW-0547">Nucleotide-binding</keyword>
<keyword evidence="8" id="KW-1185">Reference proteome</keyword>
<dbReference type="GO" id="GO:0005524">
    <property type="term" value="F:ATP binding"/>
    <property type="evidence" value="ECO:0007669"/>
    <property type="project" value="UniProtKB-KW"/>
</dbReference>
<evidence type="ECO:0000256" key="3">
    <source>
        <dbReference type="PIRSR" id="PIRSR600407-1"/>
    </source>
</evidence>
<dbReference type="Pfam" id="PF01150">
    <property type="entry name" value="GDA1_CD39"/>
    <property type="match status" value="1"/>
</dbReference>
<dbReference type="GO" id="GO:0009134">
    <property type="term" value="P:nucleoside diphosphate catabolic process"/>
    <property type="evidence" value="ECO:0007669"/>
    <property type="project" value="TreeGrafter"/>
</dbReference>
<feature type="transmembrane region" description="Helical" evidence="6">
    <location>
        <begin position="502"/>
        <end position="521"/>
    </location>
</feature>
<sequence length="547" mass="60057">MDFSSLQSRATAAAYIPPHRTQLHPRMHTFTAPFQSSLPKPASSPLVSREKYWILAAALLISPFVFYLFAAAREVHLSSKFSEPKTKGYGVIIHAGSTGSTVRVFEFFSEGGIPFVGKDGSSGAVTMNSPPALLDFVDNPENAGDSIKGLVEFAKEKVPEREWKDTRVRLMATGELGQVGPAARDGIMESCRQVLRSSGFLFVDDWVSVLTGQEEGVYAWVAANYALGTLGGDPYDTIGVIELGGASAQVTLVPTEPPPIEFSRRVKLAGISYNLYSQSILNFGQDTVWESLHKKHNGRLLKSSSTSIQDVRVNPCIPKGYYQVSTQAISLDSSDGNPQDFYEEGNFSACRADALASLQERGVSCSDAPCGTAMLMTHLGGRTPPATNYFYTTELFGMLPRASLLDIEAAGRYYCESGWVKLRNEHRGISEMDLLRYCFSSAYIVALLHDVLGLPMNAKRIGFANHSMSPPLDWTVGAFILQTVEPEPESDTLAHIVGDDSVPYISLFAFLFVAILAAFYVSKWRRPQLKTIYDLEKGHYIVTHVPR</sequence>
<dbReference type="PANTHER" id="PTHR11782">
    <property type="entry name" value="ADENOSINE/GUANOSINE DIPHOSPHATASE"/>
    <property type="match status" value="1"/>
</dbReference>
<evidence type="ECO:0000256" key="2">
    <source>
        <dbReference type="ARBA" id="ARBA00022801"/>
    </source>
</evidence>
<name>A0AAV7FD17_ARIFI</name>
<dbReference type="Proteomes" id="UP000825729">
    <property type="component" value="Unassembled WGS sequence"/>
</dbReference>
<dbReference type="EMBL" id="JAINDJ010000002">
    <property type="protein sequence ID" value="KAG9458706.1"/>
    <property type="molecule type" value="Genomic_DNA"/>
</dbReference>
<comment type="caution">
    <text evidence="7">The sequence shown here is derived from an EMBL/GenBank/DDBJ whole genome shotgun (WGS) entry which is preliminary data.</text>
</comment>
<dbReference type="Gene3D" id="3.30.420.40">
    <property type="match status" value="1"/>
</dbReference>
<keyword evidence="6" id="KW-0472">Membrane</keyword>
<comment type="similarity">
    <text evidence="1 5">Belongs to the GDA1/CD39 NTPase family.</text>
</comment>
<evidence type="ECO:0000313" key="8">
    <source>
        <dbReference type="Proteomes" id="UP000825729"/>
    </source>
</evidence>
<feature type="active site" description="Proton acceptor" evidence="3">
    <location>
        <position position="215"/>
    </location>
</feature>
<evidence type="ECO:0000256" key="4">
    <source>
        <dbReference type="PIRSR" id="PIRSR600407-2"/>
    </source>
</evidence>
<protein>
    <recommendedName>
        <fullName evidence="9">Apyrase</fullName>
    </recommendedName>
</protein>
<dbReference type="GO" id="GO:0017110">
    <property type="term" value="F:nucleoside diphosphate phosphatase activity"/>
    <property type="evidence" value="ECO:0007669"/>
    <property type="project" value="TreeGrafter"/>
</dbReference>
<keyword evidence="6" id="KW-1133">Transmembrane helix</keyword>
<gene>
    <name evidence="7" type="ORF">H6P81_003214</name>
</gene>
<dbReference type="AlphaFoldDB" id="A0AAV7FD17"/>
<dbReference type="PROSITE" id="PS01238">
    <property type="entry name" value="GDA1_CD39_NTPASE"/>
    <property type="match status" value="1"/>
</dbReference>
<feature type="transmembrane region" description="Helical" evidence="6">
    <location>
        <begin position="52"/>
        <end position="72"/>
    </location>
</feature>
<feature type="binding site" evidence="4">
    <location>
        <begin position="245"/>
        <end position="249"/>
    </location>
    <ligand>
        <name>ATP</name>
        <dbReference type="ChEBI" id="CHEBI:30616"/>
    </ligand>
</feature>
<evidence type="ECO:0008006" key="9">
    <source>
        <dbReference type="Google" id="ProtNLM"/>
    </source>
</evidence>
<keyword evidence="4" id="KW-0067">ATP-binding</keyword>
<keyword evidence="2 5" id="KW-0378">Hydrolase</keyword>